<feature type="domain" description="SSD" evidence="8">
    <location>
        <begin position="202"/>
        <end position="339"/>
    </location>
</feature>
<feature type="transmembrane region" description="Helical" evidence="7">
    <location>
        <begin position="372"/>
        <end position="390"/>
    </location>
</feature>
<feature type="transmembrane region" description="Helical" evidence="7">
    <location>
        <begin position="316"/>
        <end position="341"/>
    </location>
</feature>
<feature type="transmembrane region" description="Helical" evidence="7">
    <location>
        <begin position="674"/>
        <end position="694"/>
    </location>
</feature>
<evidence type="ECO:0000256" key="1">
    <source>
        <dbReference type="ARBA" id="ARBA00004651"/>
    </source>
</evidence>
<comment type="caution">
    <text evidence="9">The sequence shown here is derived from an EMBL/GenBank/DDBJ whole genome shotgun (WGS) entry which is preliminary data.</text>
</comment>
<dbReference type="Gene3D" id="1.20.1640.10">
    <property type="entry name" value="Multidrug efflux transporter AcrB transmembrane domain"/>
    <property type="match status" value="2"/>
</dbReference>
<feature type="transmembrane region" description="Helical" evidence="7">
    <location>
        <begin position="211"/>
        <end position="231"/>
    </location>
</feature>
<evidence type="ECO:0000259" key="8">
    <source>
        <dbReference type="PROSITE" id="PS50156"/>
    </source>
</evidence>
<dbReference type="EMBL" id="RBXR01000001">
    <property type="protein sequence ID" value="RKT74564.1"/>
    <property type="molecule type" value="Genomic_DNA"/>
</dbReference>
<gene>
    <name evidence="9" type="ORF">DFJ66_7926</name>
</gene>
<evidence type="ECO:0000256" key="2">
    <source>
        <dbReference type="ARBA" id="ARBA00010157"/>
    </source>
</evidence>
<dbReference type="Proteomes" id="UP000272729">
    <property type="component" value="Unassembled WGS sequence"/>
</dbReference>
<feature type="transmembrane region" description="Helical" evidence="7">
    <location>
        <begin position="649"/>
        <end position="668"/>
    </location>
</feature>
<protein>
    <submittedName>
        <fullName evidence="9">RND superfamily putative drug exporter</fullName>
    </submittedName>
</protein>
<evidence type="ECO:0000256" key="4">
    <source>
        <dbReference type="ARBA" id="ARBA00022692"/>
    </source>
</evidence>
<dbReference type="Pfam" id="PF03176">
    <property type="entry name" value="MMPL"/>
    <property type="match status" value="2"/>
</dbReference>
<dbReference type="PANTHER" id="PTHR33406:SF11">
    <property type="entry name" value="MEMBRANE PROTEIN SCO6666-RELATED"/>
    <property type="match status" value="1"/>
</dbReference>
<comment type="similarity">
    <text evidence="2">Belongs to the resistance-nodulation-cell division (RND) (TC 2.A.6) family. MmpL subfamily.</text>
</comment>
<evidence type="ECO:0000256" key="5">
    <source>
        <dbReference type="ARBA" id="ARBA00022989"/>
    </source>
</evidence>
<proteinExistence type="inferred from homology"/>
<evidence type="ECO:0000256" key="6">
    <source>
        <dbReference type="ARBA" id="ARBA00023136"/>
    </source>
</evidence>
<dbReference type="PANTHER" id="PTHR33406">
    <property type="entry name" value="MEMBRANE PROTEIN MJ1562-RELATED"/>
    <property type="match status" value="1"/>
</dbReference>
<keyword evidence="3" id="KW-1003">Cell membrane</keyword>
<dbReference type="InterPro" id="IPR050545">
    <property type="entry name" value="Mycobact_MmpL"/>
</dbReference>
<organism evidence="9 10">
    <name type="scientific">Saccharothrix variisporea</name>
    <dbReference type="NCBI Taxonomy" id="543527"/>
    <lineage>
        <taxon>Bacteria</taxon>
        <taxon>Bacillati</taxon>
        <taxon>Actinomycetota</taxon>
        <taxon>Actinomycetes</taxon>
        <taxon>Pseudonocardiales</taxon>
        <taxon>Pseudonocardiaceae</taxon>
        <taxon>Saccharothrix</taxon>
    </lineage>
</organism>
<evidence type="ECO:0000313" key="10">
    <source>
        <dbReference type="Proteomes" id="UP000272729"/>
    </source>
</evidence>
<evidence type="ECO:0000313" key="9">
    <source>
        <dbReference type="EMBL" id="RKT74564.1"/>
    </source>
</evidence>
<evidence type="ECO:0000256" key="7">
    <source>
        <dbReference type="SAM" id="Phobius"/>
    </source>
</evidence>
<feature type="transmembrane region" description="Helical" evidence="7">
    <location>
        <begin position="600"/>
        <end position="620"/>
    </location>
</feature>
<keyword evidence="4 7" id="KW-0812">Transmembrane</keyword>
<comment type="subcellular location">
    <subcellularLocation>
        <location evidence="1">Cell membrane</location>
        <topology evidence="1">Multi-pass membrane protein</topology>
    </subcellularLocation>
</comment>
<sequence length="724" mass="76941">MLEKLERRSVVLGGTARFAVRRRWWVLAAALVFAALAGAFGGTVSEKLVNGGYTPSASPAAEADRRLAEKFSAGEPSLVLVLSAEGGIDQPDALQAGTRLTTEIDADDRVQSVTSFFTTGLPDLRSSDGTRALVLVKLKGDERQVQATTAEVVPKWTDSAKPLEIDVTGRAQVNAEIAKQSEDDLIKAELIGAPITLIILVLAFGSLLSSVLPVVVGMLAVAATTAVLSVLSEVTDVSIFALNLTTALGFGLAVDYSLFIVARFREELRAGREVPDAVVRSVVTAGRTVIFSAVTVALSLSALLIFPMFFLRSLAYAAISVVAVAAMSSVTVLPAVLALLGNRVLGRARKREPKPEGRWWGRVAHAVMRRPVLAALPVLVLLALAAVPFLDVRFGMADHRVLPASAPSHRTAVEITEDFDRSIGDAMPVLVDTADQSTVDDLVKRASRLPGAESVEGPTGVYRAGELVQPPTPASAAMVADGSAWLRVWPAQGPYDEASQELARSVRALDSRVHVAGPSAVLVDTKDVLSERLPWAFGAIAVFTFILLFLFTGGLLVPLKALVLNLFSLSASFGAAVYVFQEGHLSWLVGDFTSTGYLETTIPVLVFCIAFGLSMDYEVFLLSRIREDYVATGNNTHAVAQGLQRTGRVFTAAALVIASVLAVLATSGVSLLKLLGVTMALAVLVDAWLIRGVLAPAFMKLAGRANWWAPKPLAALHRRLGLKE</sequence>
<keyword evidence="10" id="KW-1185">Reference proteome</keyword>
<reference evidence="9 10" key="1">
    <citation type="submission" date="2018-10" db="EMBL/GenBank/DDBJ databases">
        <title>Sequencing the genomes of 1000 actinobacteria strains.</title>
        <authorList>
            <person name="Klenk H.-P."/>
        </authorList>
    </citation>
    <scope>NUCLEOTIDE SEQUENCE [LARGE SCALE GENOMIC DNA]</scope>
    <source>
        <strain evidence="9 10">DSM 43911</strain>
    </source>
</reference>
<feature type="transmembrane region" description="Helical" evidence="7">
    <location>
        <begin position="535"/>
        <end position="557"/>
    </location>
</feature>
<name>A0A495XNT2_9PSEU</name>
<evidence type="ECO:0000256" key="3">
    <source>
        <dbReference type="ARBA" id="ARBA00022475"/>
    </source>
</evidence>
<dbReference type="InterPro" id="IPR004869">
    <property type="entry name" value="MMPL_dom"/>
</dbReference>
<dbReference type="SUPFAM" id="SSF82866">
    <property type="entry name" value="Multidrug efflux transporter AcrB transmembrane domain"/>
    <property type="match status" value="2"/>
</dbReference>
<keyword evidence="5 7" id="KW-1133">Transmembrane helix</keyword>
<dbReference type="AlphaFoldDB" id="A0A495XNT2"/>
<dbReference type="RefSeq" id="WP_170199990.1">
    <property type="nucleotide sequence ID" value="NZ_JBIUBA010000003.1"/>
</dbReference>
<feature type="transmembrane region" description="Helical" evidence="7">
    <location>
        <begin position="562"/>
        <end position="580"/>
    </location>
</feature>
<keyword evidence="6 7" id="KW-0472">Membrane</keyword>
<dbReference type="PROSITE" id="PS50156">
    <property type="entry name" value="SSD"/>
    <property type="match status" value="1"/>
</dbReference>
<feature type="transmembrane region" description="Helical" evidence="7">
    <location>
        <begin position="237"/>
        <end position="262"/>
    </location>
</feature>
<dbReference type="GO" id="GO:0005886">
    <property type="term" value="C:plasma membrane"/>
    <property type="evidence" value="ECO:0007669"/>
    <property type="project" value="UniProtKB-SubCell"/>
</dbReference>
<feature type="transmembrane region" description="Helical" evidence="7">
    <location>
        <begin position="185"/>
        <end position="204"/>
    </location>
</feature>
<feature type="transmembrane region" description="Helical" evidence="7">
    <location>
        <begin position="289"/>
        <end position="310"/>
    </location>
</feature>
<dbReference type="InterPro" id="IPR000731">
    <property type="entry name" value="SSD"/>
</dbReference>
<accession>A0A495XNT2</accession>